<keyword evidence="1" id="KW-0677">Repeat</keyword>
<comment type="caution">
    <text evidence="3">The sequence shown here is derived from an EMBL/GenBank/DDBJ whole genome shotgun (WGS) entry which is preliminary data.</text>
</comment>
<dbReference type="InterPro" id="IPR002885">
    <property type="entry name" value="PPR_rpt"/>
</dbReference>
<name>A0AAW2P0W6_9LAMI</name>
<dbReference type="Gene3D" id="1.25.40.10">
    <property type="entry name" value="Tetratricopeptide repeat domain"/>
    <property type="match status" value="1"/>
</dbReference>
<dbReference type="Pfam" id="PF01535">
    <property type="entry name" value="PPR"/>
    <property type="match status" value="1"/>
</dbReference>
<sequence>MSIGYGPKCLPFYFHSFSTHINFKCFCTISPPTIQILLRNTNKPNSLEFSLVSALKSISSSSSLVSHGQQLHCLILKSGFNSNVFIQNSLISMYSKNGLLSCAKSIFDLSRKLDAASWNIMLAGYVRYGRLRDANEMFVKMPLRNCVSYTTMIMGLAQ</sequence>
<feature type="repeat" description="PPR" evidence="2">
    <location>
        <begin position="114"/>
        <end position="148"/>
    </location>
</feature>
<dbReference type="PANTHER" id="PTHR47926:SF347">
    <property type="entry name" value="PENTATRICOPEPTIDE REPEAT-CONTAINING PROTEIN"/>
    <property type="match status" value="1"/>
</dbReference>
<dbReference type="NCBIfam" id="TIGR00756">
    <property type="entry name" value="PPR"/>
    <property type="match status" value="1"/>
</dbReference>
<dbReference type="GO" id="GO:0009451">
    <property type="term" value="P:RNA modification"/>
    <property type="evidence" value="ECO:0007669"/>
    <property type="project" value="InterPro"/>
</dbReference>
<dbReference type="Pfam" id="PF13041">
    <property type="entry name" value="PPR_2"/>
    <property type="match status" value="1"/>
</dbReference>
<dbReference type="GO" id="GO:0003723">
    <property type="term" value="F:RNA binding"/>
    <property type="evidence" value="ECO:0007669"/>
    <property type="project" value="InterPro"/>
</dbReference>
<dbReference type="InterPro" id="IPR011990">
    <property type="entry name" value="TPR-like_helical_dom_sf"/>
</dbReference>
<dbReference type="PROSITE" id="PS51375">
    <property type="entry name" value="PPR"/>
    <property type="match status" value="1"/>
</dbReference>
<dbReference type="AlphaFoldDB" id="A0AAW2P0W6"/>
<dbReference type="EMBL" id="JACGWK010000006">
    <property type="protein sequence ID" value="KAL0348792.1"/>
    <property type="molecule type" value="Genomic_DNA"/>
</dbReference>
<dbReference type="InterPro" id="IPR046960">
    <property type="entry name" value="PPR_At4g14850-like_plant"/>
</dbReference>
<reference evidence="3" key="2">
    <citation type="journal article" date="2024" name="Plant">
        <title>Genomic evolution and insights into agronomic trait innovations of Sesamum species.</title>
        <authorList>
            <person name="Miao H."/>
            <person name="Wang L."/>
            <person name="Qu L."/>
            <person name="Liu H."/>
            <person name="Sun Y."/>
            <person name="Le M."/>
            <person name="Wang Q."/>
            <person name="Wei S."/>
            <person name="Zheng Y."/>
            <person name="Lin W."/>
            <person name="Duan Y."/>
            <person name="Cao H."/>
            <person name="Xiong S."/>
            <person name="Wang X."/>
            <person name="Wei L."/>
            <person name="Li C."/>
            <person name="Ma Q."/>
            <person name="Ju M."/>
            <person name="Zhao R."/>
            <person name="Li G."/>
            <person name="Mu C."/>
            <person name="Tian Q."/>
            <person name="Mei H."/>
            <person name="Zhang T."/>
            <person name="Gao T."/>
            <person name="Zhang H."/>
        </authorList>
    </citation>
    <scope>NUCLEOTIDE SEQUENCE</scope>
    <source>
        <strain evidence="3">G01</strain>
    </source>
</reference>
<evidence type="ECO:0000256" key="1">
    <source>
        <dbReference type="ARBA" id="ARBA00022737"/>
    </source>
</evidence>
<dbReference type="PANTHER" id="PTHR47926">
    <property type="entry name" value="PENTATRICOPEPTIDE REPEAT-CONTAINING PROTEIN"/>
    <property type="match status" value="1"/>
</dbReference>
<organism evidence="3">
    <name type="scientific">Sesamum angustifolium</name>
    <dbReference type="NCBI Taxonomy" id="2727405"/>
    <lineage>
        <taxon>Eukaryota</taxon>
        <taxon>Viridiplantae</taxon>
        <taxon>Streptophyta</taxon>
        <taxon>Embryophyta</taxon>
        <taxon>Tracheophyta</taxon>
        <taxon>Spermatophyta</taxon>
        <taxon>Magnoliopsida</taxon>
        <taxon>eudicotyledons</taxon>
        <taxon>Gunneridae</taxon>
        <taxon>Pentapetalae</taxon>
        <taxon>asterids</taxon>
        <taxon>lamiids</taxon>
        <taxon>Lamiales</taxon>
        <taxon>Pedaliaceae</taxon>
        <taxon>Sesamum</taxon>
    </lineage>
</organism>
<protein>
    <submittedName>
        <fullName evidence="3">Pentatricopeptide repeat-containing protein, mitochondrial</fullName>
    </submittedName>
</protein>
<gene>
    <name evidence="3" type="ORF">Sangu_1107000</name>
</gene>
<reference evidence="3" key="1">
    <citation type="submission" date="2020-06" db="EMBL/GenBank/DDBJ databases">
        <authorList>
            <person name="Li T."/>
            <person name="Hu X."/>
            <person name="Zhang T."/>
            <person name="Song X."/>
            <person name="Zhang H."/>
            <person name="Dai N."/>
            <person name="Sheng W."/>
            <person name="Hou X."/>
            <person name="Wei L."/>
        </authorList>
    </citation>
    <scope>NUCLEOTIDE SEQUENCE</scope>
    <source>
        <strain evidence="3">G01</strain>
        <tissue evidence="3">Leaf</tissue>
    </source>
</reference>
<proteinExistence type="predicted"/>
<evidence type="ECO:0000313" key="3">
    <source>
        <dbReference type="EMBL" id="KAL0348792.1"/>
    </source>
</evidence>
<accession>A0AAW2P0W6</accession>
<evidence type="ECO:0000256" key="2">
    <source>
        <dbReference type="PROSITE-ProRule" id="PRU00708"/>
    </source>
</evidence>